<dbReference type="EMBL" id="QJOW01000002">
    <property type="protein sequence ID" value="KAB7517183.1"/>
    <property type="molecule type" value="Genomic_DNA"/>
</dbReference>
<evidence type="ECO:0000313" key="7">
    <source>
        <dbReference type="Proteomes" id="UP000326865"/>
    </source>
</evidence>
<evidence type="ECO:0000313" key="5">
    <source>
        <dbReference type="Proteomes" id="UP000326207"/>
    </source>
</evidence>
<proteinExistence type="predicted"/>
<dbReference type="EMBL" id="QMDY01000001">
    <property type="protein sequence ID" value="KAB7519696.1"/>
    <property type="molecule type" value="Genomic_DNA"/>
</dbReference>
<dbReference type="InterPro" id="IPR052342">
    <property type="entry name" value="MCH/BMMD"/>
</dbReference>
<dbReference type="PANTHER" id="PTHR43664:SF1">
    <property type="entry name" value="BETA-METHYLMALYL-COA DEHYDRATASE"/>
    <property type="match status" value="1"/>
</dbReference>
<dbReference type="Proteomes" id="UP000326865">
    <property type="component" value="Unassembled WGS sequence"/>
</dbReference>
<evidence type="ECO:0000313" key="6">
    <source>
        <dbReference type="Proteomes" id="UP000326302"/>
    </source>
</evidence>
<keyword evidence="7" id="KW-1185">Reference proteome</keyword>
<accession>A0A5N5ULC1</accession>
<dbReference type="SUPFAM" id="SSF54637">
    <property type="entry name" value="Thioesterase/thiol ester dehydrase-isomerase"/>
    <property type="match status" value="1"/>
</dbReference>
<feature type="domain" description="MaoC-like" evidence="1">
    <location>
        <begin position="19"/>
        <end position="114"/>
    </location>
</feature>
<evidence type="ECO:0000313" key="2">
    <source>
        <dbReference type="EMBL" id="KAB7515593.1"/>
    </source>
</evidence>
<dbReference type="Proteomes" id="UP000326207">
    <property type="component" value="Unassembled WGS sequence"/>
</dbReference>
<evidence type="ECO:0000313" key="3">
    <source>
        <dbReference type="EMBL" id="KAB7517183.1"/>
    </source>
</evidence>
<dbReference type="OrthoDB" id="225748at2157"/>
<dbReference type="InterPro" id="IPR002539">
    <property type="entry name" value="MaoC-like_dom"/>
</dbReference>
<evidence type="ECO:0000313" key="4">
    <source>
        <dbReference type="EMBL" id="KAB7519696.1"/>
    </source>
</evidence>
<name>A0A5N5ULC1_9EURY</name>
<dbReference type="Gene3D" id="3.10.129.10">
    <property type="entry name" value="Hotdog Thioesterase"/>
    <property type="match status" value="1"/>
</dbReference>
<accession>A0A5N5UES7</accession>
<dbReference type="AlphaFoldDB" id="A0A5N5ULC1"/>
<organism evidence="4 5">
    <name type="scientific">Halosegnis rubeus</name>
    <dbReference type="NCBI Taxonomy" id="2212850"/>
    <lineage>
        <taxon>Archaea</taxon>
        <taxon>Methanobacteriati</taxon>
        <taxon>Methanobacteriota</taxon>
        <taxon>Stenosarchaea group</taxon>
        <taxon>Halobacteria</taxon>
        <taxon>Halobacteriales</taxon>
        <taxon>Natronomonadaceae</taxon>
        <taxon>Halosegnis</taxon>
    </lineage>
</organism>
<dbReference type="PANTHER" id="PTHR43664">
    <property type="entry name" value="MONOAMINE OXIDASE-RELATED"/>
    <property type="match status" value="1"/>
</dbReference>
<gene>
    <name evidence="2" type="ORF">DM867_00120</name>
    <name evidence="3" type="ORF">DMP03_07460</name>
    <name evidence="4" type="ORF">DP108_00115</name>
</gene>
<dbReference type="Pfam" id="PF01575">
    <property type="entry name" value="MaoC_dehydratas"/>
    <property type="match status" value="1"/>
</dbReference>
<sequence length="145" mass="16074">MPTTYDDLHVGWSATYGPAEVERDSMIAFAEQFDPQPMHLDADAARAKGYDDVFASGLYTIGTATRLFVEHFLNDSTNLAGLGIENLRWHAPVYPGDELYASHEVTGMRVSESDDSRGIVTRDIEIQRGDDTVVCSWTVSILMGR</sequence>
<protein>
    <submittedName>
        <fullName evidence="4">Acyl dehydratase</fullName>
    </submittedName>
</protein>
<dbReference type="RefSeq" id="WP_152120058.1">
    <property type="nucleotide sequence ID" value="NZ_QJOW01000002.1"/>
</dbReference>
<comment type="caution">
    <text evidence="4">The sequence shown here is derived from an EMBL/GenBank/DDBJ whole genome shotgun (WGS) entry which is preliminary data.</text>
</comment>
<evidence type="ECO:0000259" key="1">
    <source>
        <dbReference type="Pfam" id="PF01575"/>
    </source>
</evidence>
<dbReference type="Proteomes" id="UP000326302">
    <property type="component" value="Unassembled WGS sequence"/>
</dbReference>
<reference evidence="5 6" key="1">
    <citation type="submission" date="2019-10" db="EMBL/GenBank/DDBJ databases">
        <title>Unraveling microbial dark matter from salterns through culturing: the case of the genus Halosegnis.</title>
        <authorList>
            <person name="Duran-Viseras A."/>
            <person name="Andrei A.-S."/>
            <person name="Vera-Gargallo B."/>
            <person name="Ghai R."/>
            <person name="Sanchez-Porro C."/>
            <person name="Ventosa A."/>
        </authorList>
    </citation>
    <scope>NUCLEOTIDE SEQUENCE [LARGE SCALE GENOMIC DNA]</scope>
    <source>
        <strain evidence="3 6">F17-44</strain>
        <strain evidence="2 7">F18-79</strain>
        <strain evidence="4 5">F19-13</strain>
    </source>
</reference>
<accession>A0A5N5UAE6</accession>
<dbReference type="InterPro" id="IPR029069">
    <property type="entry name" value="HotDog_dom_sf"/>
</dbReference>
<dbReference type="EMBL" id="QKKZ01000001">
    <property type="protein sequence ID" value="KAB7515593.1"/>
    <property type="molecule type" value="Genomic_DNA"/>
</dbReference>